<comment type="caution">
    <text evidence="1">The sequence shown here is derived from an EMBL/GenBank/DDBJ whole genome shotgun (WGS) entry which is preliminary data.</text>
</comment>
<dbReference type="Proteomes" id="UP001286313">
    <property type="component" value="Unassembled WGS sequence"/>
</dbReference>
<evidence type="ECO:0000313" key="2">
    <source>
        <dbReference type="Proteomes" id="UP001286313"/>
    </source>
</evidence>
<evidence type="ECO:0000313" key="1">
    <source>
        <dbReference type="EMBL" id="KAK3879475.1"/>
    </source>
</evidence>
<dbReference type="AlphaFoldDB" id="A0AAE1KRL2"/>
<accession>A0AAE1KRL2</accession>
<proteinExistence type="predicted"/>
<sequence>MTTDHNRLPGPLSLEGNCVKNWKRFIQEFEIYLVGSEKEGKKDEVKVALLLHCGDRELLDIYNTLPMSKEEKKDYEKLKASLNNHFEPKKYTKYERYLFNTRTQQPDWDHELHNTLRITLLLKKEERRSPSP</sequence>
<dbReference type="EMBL" id="JAWQEG010001436">
    <property type="protein sequence ID" value="KAK3879475.1"/>
    <property type="molecule type" value="Genomic_DNA"/>
</dbReference>
<reference evidence="1" key="1">
    <citation type="submission" date="2023-10" db="EMBL/GenBank/DDBJ databases">
        <title>Genome assemblies of two species of porcelain crab, Petrolisthes cinctipes and Petrolisthes manimaculis (Anomura: Porcellanidae).</title>
        <authorList>
            <person name="Angst P."/>
        </authorList>
    </citation>
    <scope>NUCLEOTIDE SEQUENCE</scope>
    <source>
        <strain evidence="1">PB745_01</strain>
        <tissue evidence="1">Gill</tissue>
    </source>
</reference>
<name>A0AAE1KRL2_PETCI</name>
<organism evidence="1 2">
    <name type="scientific">Petrolisthes cinctipes</name>
    <name type="common">Flat porcelain crab</name>
    <dbReference type="NCBI Taxonomy" id="88211"/>
    <lineage>
        <taxon>Eukaryota</taxon>
        <taxon>Metazoa</taxon>
        <taxon>Ecdysozoa</taxon>
        <taxon>Arthropoda</taxon>
        <taxon>Crustacea</taxon>
        <taxon>Multicrustacea</taxon>
        <taxon>Malacostraca</taxon>
        <taxon>Eumalacostraca</taxon>
        <taxon>Eucarida</taxon>
        <taxon>Decapoda</taxon>
        <taxon>Pleocyemata</taxon>
        <taxon>Anomura</taxon>
        <taxon>Galatheoidea</taxon>
        <taxon>Porcellanidae</taxon>
        <taxon>Petrolisthes</taxon>
    </lineage>
</organism>
<protein>
    <submittedName>
        <fullName evidence="1">Uncharacterized protein</fullName>
    </submittedName>
</protein>
<keyword evidence="2" id="KW-1185">Reference proteome</keyword>
<gene>
    <name evidence="1" type="ORF">Pcinc_015934</name>
</gene>